<protein>
    <submittedName>
        <fullName evidence="1">Uncharacterized protein</fullName>
    </submittedName>
</protein>
<organism evidence="1 2">
    <name type="scientific">Acetonema longum DSM 6540</name>
    <dbReference type="NCBI Taxonomy" id="1009370"/>
    <lineage>
        <taxon>Bacteria</taxon>
        <taxon>Bacillati</taxon>
        <taxon>Bacillota</taxon>
        <taxon>Negativicutes</taxon>
        <taxon>Acetonemataceae</taxon>
        <taxon>Acetonema</taxon>
    </lineage>
</organism>
<evidence type="ECO:0000313" key="2">
    <source>
        <dbReference type="Proteomes" id="UP000003240"/>
    </source>
</evidence>
<dbReference type="EMBL" id="AFGF01000240">
    <property type="protein sequence ID" value="EGO62217.1"/>
    <property type="molecule type" value="Genomic_DNA"/>
</dbReference>
<accession>F7NP94</accession>
<reference evidence="1 2" key="1">
    <citation type="journal article" date="2011" name="EMBO J.">
        <title>Structural diversity of bacterial flagellar motors.</title>
        <authorList>
            <person name="Chen S."/>
            <person name="Beeby M."/>
            <person name="Murphy G.E."/>
            <person name="Leadbetter J.R."/>
            <person name="Hendrixson D.R."/>
            <person name="Briegel A."/>
            <person name="Li Z."/>
            <person name="Shi J."/>
            <person name="Tocheva E.I."/>
            <person name="Muller A."/>
            <person name="Dobro M.J."/>
            <person name="Jensen G.J."/>
        </authorList>
    </citation>
    <scope>NUCLEOTIDE SEQUENCE [LARGE SCALE GENOMIC DNA]</scope>
    <source>
        <strain evidence="1 2">DSM 6540</strain>
    </source>
</reference>
<dbReference type="AlphaFoldDB" id="F7NP94"/>
<sequence>MPVKAAYRRYEAFRPDNGGLPAQPTRILSACCSRVYFSQSAYRVAPSPGSL</sequence>
<evidence type="ECO:0000313" key="1">
    <source>
        <dbReference type="EMBL" id="EGO62217.1"/>
    </source>
</evidence>
<dbReference type="Proteomes" id="UP000003240">
    <property type="component" value="Unassembled WGS sequence"/>
</dbReference>
<proteinExistence type="predicted"/>
<gene>
    <name evidence="1" type="ORF">ALO_19687</name>
</gene>
<comment type="caution">
    <text evidence="1">The sequence shown here is derived from an EMBL/GenBank/DDBJ whole genome shotgun (WGS) entry which is preliminary data.</text>
</comment>
<keyword evidence="2" id="KW-1185">Reference proteome</keyword>
<name>F7NP94_9FIRM</name>